<dbReference type="OrthoDB" id="8884120at2"/>
<organism evidence="9 10">
    <name type="scientific">Acidipila rosea</name>
    <dbReference type="NCBI Taxonomy" id="768535"/>
    <lineage>
        <taxon>Bacteria</taxon>
        <taxon>Pseudomonadati</taxon>
        <taxon>Acidobacteriota</taxon>
        <taxon>Terriglobia</taxon>
        <taxon>Terriglobales</taxon>
        <taxon>Acidobacteriaceae</taxon>
        <taxon>Acidipila</taxon>
    </lineage>
</organism>
<dbReference type="PANTHER" id="PTHR32309:SF13">
    <property type="entry name" value="FERRIC ENTEROBACTIN TRANSPORT PROTEIN FEPE"/>
    <property type="match status" value="1"/>
</dbReference>
<gene>
    <name evidence="9" type="ORF">C7378_0020</name>
</gene>
<evidence type="ECO:0000259" key="7">
    <source>
        <dbReference type="Pfam" id="PF02706"/>
    </source>
</evidence>
<dbReference type="EMBL" id="SMGK01000001">
    <property type="protein sequence ID" value="TCK75041.1"/>
    <property type="molecule type" value="Genomic_DNA"/>
</dbReference>
<evidence type="ECO:0000256" key="3">
    <source>
        <dbReference type="ARBA" id="ARBA00022692"/>
    </source>
</evidence>
<comment type="subcellular location">
    <subcellularLocation>
        <location evidence="1">Cell membrane</location>
        <topology evidence="1">Multi-pass membrane protein</topology>
    </subcellularLocation>
</comment>
<feature type="transmembrane region" description="Helical" evidence="6">
    <location>
        <begin position="51"/>
        <end position="69"/>
    </location>
</feature>
<evidence type="ECO:0000313" key="9">
    <source>
        <dbReference type="EMBL" id="TCK75041.1"/>
    </source>
</evidence>
<keyword evidence="3 6" id="KW-0812">Transmembrane</keyword>
<dbReference type="InterPro" id="IPR050445">
    <property type="entry name" value="Bact_polysacc_biosynth/exp"/>
</dbReference>
<feature type="domain" description="Tyrosine-protein kinase G-rich" evidence="8">
    <location>
        <begin position="326"/>
        <end position="397"/>
    </location>
</feature>
<dbReference type="Pfam" id="PF02706">
    <property type="entry name" value="Wzz"/>
    <property type="match status" value="1"/>
</dbReference>
<evidence type="ECO:0000256" key="5">
    <source>
        <dbReference type="ARBA" id="ARBA00023136"/>
    </source>
</evidence>
<reference evidence="9 10" key="1">
    <citation type="submission" date="2019-03" db="EMBL/GenBank/DDBJ databases">
        <title>Genomic Encyclopedia of Type Strains, Phase IV (KMG-IV): sequencing the most valuable type-strain genomes for metagenomic binning, comparative biology and taxonomic classification.</title>
        <authorList>
            <person name="Goeker M."/>
        </authorList>
    </citation>
    <scope>NUCLEOTIDE SEQUENCE [LARGE SCALE GENOMIC DNA]</scope>
    <source>
        <strain evidence="9 10">DSM 103428</strain>
    </source>
</reference>
<protein>
    <submittedName>
        <fullName evidence="9">Uncharacterized protein involved in exopolysaccharide biosynthesis</fullName>
    </submittedName>
</protein>
<keyword evidence="5 6" id="KW-0472">Membrane</keyword>
<keyword evidence="10" id="KW-1185">Reference proteome</keyword>
<dbReference type="InterPro" id="IPR003856">
    <property type="entry name" value="LPS_length_determ_N"/>
</dbReference>
<dbReference type="AlphaFoldDB" id="A0A4V2PVN1"/>
<evidence type="ECO:0000256" key="1">
    <source>
        <dbReference type="ARBA" id="ARBA00004651"/>
    </source>
</evidence>
<feature type="domain" description="Polysaccharide chain length determinant N-terminal" evidence="7">
    <location>
        <begin position="33"/>
        <end position="134"/>
    </location>
</feature>
<name>A0A4V2PVN1_9BACT</name>
<evidence type="ECO:0000256" key="2">
    <source>
        <dbReference type="ARBA" id="ARBA00022475"/>
    </source>
</evidence>
<sequence length="420" mass="45664">MTNTGTVEPQVDQGQNHQLAAGAGQRIEVEPDDSIDVLDILVVLAQGWRRIALLSCIGLILGVILSLVLRPTYKGSALILPPQQEHSISSALAGQLGALASLGGGGGGGLLKNPADMYVGILESRTIADELIAKFHLKALYKEKTMAATRDDLKKNTTFEAGKDGLIHISVEDHDPQRASDLTNGYLDALYRMNSTLAITEAAQRRVFFDEQLAEEKSALLKAEDALKQTEEKTGLIQLNGQAQAIISSIAQARAQISSLEVELQATRTFATDQNPDAVRIQQEIATRQRELAQLESSQAKLAPGDIALPAGRVPQAGLEFASKVRDLKYHETLYDLLSRQYEAARIDEAKSAPILQVVDRAVPPDKKSGPHRLLILAGLTFLGFVMGCLWAFLRQAMLRMQSEPETAMKLAQMRSALRS</sequence>
<dbReference type="InterPro" id="IPR032807">
    <property type="entry name" value="GNVR"/>
</dbReference>
<dbReference type="RefSeq" id="WP_131990507.1">
    <property type="nucleotide sequence ID" value="NZ_SMGK01000001.1"/>
</dbReference>
<accession>A0A4V2PVN1</accession>
<evidence type="ECO:0000259" key="8">
    <source>
        <dbReference type="Pfam" id="PF13807"/>
    </source>
</evidence>
<dbReference type="PANTHER" id="PTHR32309">
    <property type="entry name" value="TYROSINE-PROTEIN KINASE"/>
    <property type="match status" value="1"/>
</dbReference>
<keyword evidence="2" id="KW-1003">Cell membrane</keyword>
<evidence type="ECO:0000313" key="10">
    <source>
        <dbReference type="Proteomes" id="UP000295210"/>
    </source>
</evidence>
<dbReference type="GO" id="GO:0005886">
    <property type="term" value="C:plasma membrane"/>
    <property type="evidence" value="ECO:0007669"/>
    <property type="project" value="UniProtKB-SubCell"/>
</dbReference>
<evidence type="ECO:0000256" key="6">
    <source>
        <dbReference type="SAM" id="Phobius"/>
    </source>
</evidence>
<dbReference type="GO" id="GO:0004713">
    <property type="term" value="F:protein tyrosine kinase activity"/>
    <property type="evidence" value="ECO:0007669"/>
    <property type="project" value="TreeGrafter"/>
</dbReference>
<comment type="caution">
    <text evidence="9">The sequence shown here is derived from an EMBL/GenBank/DDBJ whole genome shotgun (WGS) entry which is preliminary data.</text>
</comment>
<evidence type="ECO:0000256" key="4">
    <source>
        <dbReference type="ARBA" id="ARBA00022989"/>
    </source>
</evidence>
<proteinExistence type="predicted"/>
<keyword evidence="4 6" id="KW-1133">Transmembrane helix</keyword>
<dbReference type="Proteomes" id="UP000295210">
    <property type="component" value="Unassembled WGS sequence"/>
</dbReference>
<feature type="transmembrane region" description="Helical" evidence="6">
    <location>
        <begin position="374"/>
        <end position="394"/>
    </location>
</feature>
<dbReference type="Pfam" id="PF13807">
    <property type="entry name" value="GNVR"/>
    <property type="match status" value="1"/>
</dbReference>